<keyword evidence="5" id="KW-0539">Nucleus</keyword>
<evidence type="ECO:0000313" key="7">
    <source>
        <dbReference type="Proteomes" id="UP000193411"/>
    </source>
</evidence>
<name>A0A1Y2HK27_9FUNG</name>
<keyword evidence="4" id="KW-0804">Transcription</keyword>
<dbReference type="Pfam" id="PF08598">
    <property type="entry name" value="Sds3"/>
    <property type="match status" value="1"/>
</dbReference>
<comment type="caution">
    <text evidence="6">The sequence shown here is derived from an EMBL/GenBank/DDBJ whole genome shotgun (WGS) entry which is preliminary data.</text>
</comment>
<dbReference type="GO" id="GO:0010468">
    <property type="term" value="P:regulation of gene expression"/>
    <property type="evidence" value="ECO:0007669"/>
    <property type="project" value="UniProtKB-ARBA"/>
</dbReference>
<comment type="subcellular location">
    <subcellularLocation>
        <location evidence="1">Nucleus</location>
    </subcellularLocation>
</comment>
<dbReference type="Proteomes" id="UP000193411">
    <property type="component" value="Unassembled WGS sequence"/>
</dbReference>
<sequence>MELEGVVPVIAKAAQTKLMSIEQDFNGIRDELFEKRWEFLEVEEEQIRNGTHPAYIENMKAAQAAHDERVARATALYQYQTNRLKHTLITPSTRAKRHLRICAGD</sequence>
<organism evidence="6 7">
    <name type="scientific">Catenaria anguillulae PL171</name>
    <dbReference type="NCBI Taxonomy" id="765915"/>
    <lineage>
        <taxon>Eukaryota</taxon>
        <taxon>Fungi</taxon>
        <taxon>Fungi incertae sedis</taxon>
        <taxon>Blastocladiomycota</taxon>
        <taxon>Blastocladiomycetes</taxon>
        <taxon>Blastocladiales</taxon>
        <taxon>Catenariaceae</taxon>
        <taxon>Catenaria</taxon>
    </lineage>
</organism>
<reference evidence="6 7" key="1">
    <citation type="submission" date="2016-07" db="EMBL/GenBank/DDBJ databases">
        <title>Pervasive Adenine N6-methylation of Active Genes in Fungi.</title>
        <authorList>
            <consortium name="DOE Joint Genome Institute"/>
            <person name="Mondo S.J."/>
            <person name="Dannebaum R.O."/>
            <person name="Kuo R.C."/>
            <person name="Labutti K."/>
            <person name="Haridas S."/>
            <person name="Kuo A."/>
            <person name="Salamov A."/>
            <person name="Ahrendt S.R."/>
            <person name="Lipzen A."/>
            <person name="Sullivan W."/>
            <person name="Andreopoulos W.B."/>
            <person name="Clum A."/>
            <person name="Lindquist E."/>
            <person name="Daum C."/>
            <person name="Ramamoorthy G.K."/>
            <person name="Gryganskyi A."/>
            <person name="Culley D."/>
            <person name="Magnuson J.K."/>
            <person name="James T.Y."/>
            <person name="O'Malley M.A."/>
            <person name="Stajich J.E."/>
            <person name="Spatafora J.W."/>
            <person name="Visel A."/>
            <person name="Grigoriev I.V."/>
        </authorList>
    </citation>
    <scope>NUCLEOTIDE SEQUENCE [LARGE SCALE GENOMIC DNA]</scope>
    <source>
        <strain evidence="6 7">PL171</strain>
    </source>
</reference>
<keyword evidence="2" id="KW-0678">Repressor</keyword>
<proteinExistence type="predicted"/>
<dbReference type="EMBL" id="MCFL01000025">
    <property type="protein sequence ID" value="ORZ34916.1"/>
    <property type="molecule type" value="Genomic_DNA"/>
</dbReference>
<keyword evidence="3" id="KW-0805">Transcription regulation</keyword>
<evidence type="ECO:0000313" key="6">
    <source>
        <dbReference type="EMBL" id="ORZ34916.1"/>
    </source>
</evidence>
<dbReference type="AlphaFoldDB" id="A0A1Y2HK27"/>
<dbReference type="GO" id="GO:0005654">
    <property type="term" value="C:nucleoplasm"/>
    <property type="evidence" value="ECO:0007669"/>
    <property type="project" value="UniProtKB-ARBA"/>
</dbReference>
<protein>
    <submittedName>
        <fullName evidence="6">Uncharacterized protein</fullName>
    </submittedName>
</protein>
<evidence type="ECO:0000256" key="2">
    <source>
        <dbReference type="ARBA" id="ARBA00022491"/>
    </source>
</evidence>
<evidence type="ECO:0000256" key="1">
    <source>
        <dbReference type="ARBA" id="ARBA00004123"/>
    </source>
</evidence>
<accession>A0A1Y2HK27</accession>
<evidence type="ECO:0000256" key="3">
    <source>
        <dbReference type="ARBA" id="ARBA00023015"/>
    </source>
</evidence>
<gene>
    <name evidence="6" type="ORF">BCR44DRAFT_1137563</name>
</gene>
<dbReference type="InterPro" id="IPR013907">
    <property type="entry name" value="Sds3"/>
</dbReference>
<evidence type="ECO:0000256" key="5">
    <source>
        <dbReference type="ARBA" id="ARBA00023242"/>
    </source>
</evidence>
<keyword evidence="7" id="KW-1185">Reference proteome</keyword>
<evidence type="ECO:0000256" key="4">
    <source>
        <dbReference type="ARBA" id="ARBA00023163"/>
    </source>
</evidence>